<dbReference type="InterPro" id="IPR011992">
    <property type="entry name" value="EF-hand-dom_pair"/>
</dbReference>
<evidence type="ECO:0000259" key="1">
    <source>
        <dbReference type="PROSITE" id="PS50222"/>
    </source>
</evidence>
<reference evidence="2 3" key="1">
    <citation type="submission" date="2016-10" db="EMBL/GenBank/DDBJ databases">
        <authorList>
            <person name="Varghese N."/>
            <person name="Submissions S."/>
        </authorList>
    </citation>
    <scope>NUCLEOTIDE SEQUENCE [LARGE SCALE GENOMIC DNA]</scope>
    <source>
        <strain evidence="2 3">RHA_55</strain>
    </source>
</reference>
<dbReference type="Proteomes" id="UP000198963">
    <property type="component" value="Chromosome I"/>
</dbReference>
<dbReference type="AlphaFoldDB" id="A0A1H1N8F3"/>
<dbReference type="InterPro" id="IPR002048">
    <property type="entry name" value="EF_hand_dom"/>
</dbReference>
<dbReference type="STRING" id="1249933.SAMN04489797_0535"/>
<proteinExistence type="predicted"/>
<dbReference type="PROSITE" id="PS50222">
    <property type="entry name" value="EF_HAND_2"/>
    <property type="match status" value="1"/>
</dbReference>
<protein>
    <recommendedName>
        <fullName evidence="1">EF-hand domain-containing protein</fullName>
    </recommendedName>
</protein>
<dbReference type="EMBL" id="LT629774">
    <property type="protein sequence ID" value="SDR95293.1"/>
    <property type="molecule type" value="Genomic_DNA"/>
</dbReference>
<sequence length="34" mass="4105">MDKFKEIDTNGDSQLNLEELKVFYENDADNKRRK</sequence>
<feature type="domain" description="EF-hand" evidence="1">
    <location>
        <begin position="1"/>
        <end position="30"/>
    </location>
</feature>
<dbReference type="RefSeq" id="WP_147298942.1">
    <property type="nucleotide sequence ID" value="NZ_LT629774.1"/>
</dbReference>
<evidence type="ECO:0000313" key="3">
    <source>
        <dbReference type="Proteomes" id="UP000198963"/>
    </source>
</evidence>
<organism evidence="2 3">
    <name type="scientific">Winogradskyella sediminis</name>
    <dbReference type="NCBI Taxonomy" id="1382466"/>
    <lineage>
        <taxon>Bacteria</taxon>
        <taxon>Pseudomonadati</taxon>
        <taxon>Bacteroidota</taxon>
        <taxon>Flavobacteriia</taxon>
        <taxon>Flavobacteriales</taxon>
        <taxon>Flavobacteriaceae</taxon>
        <taxon>Winogradskyella</taxon>
    </lineage>
</organism>
<evidence type="ECO:0000313" key="2">
    <source>
        <dbReference type="EMBL" id="SDR95293.1"/>
    </source>
</evidence>
<keyword evidence="3" id="KW-1185">Reference proteome</keyword>
<dbReference type="GO" id="GO:0005509">
    <property type="term" value="F:calcium ion binding"/>
    <property type="evidence" value="ECO:0007669"/>
    <property type="project" value="InterPro"/>
</dbReference>
<accession>A0A1H1N8F3</accession>
<name>A0A1H1N8F3_9FLAO</name>
<gene>
    <name evidence="2" type="ORF">SAMN04489797_0535</name>
</gene>
<dbReference type="SUPFAM" id="SSF47473">
    <property type="entry name" value="EF-hand"/>
    <property type="match status" value="1"/>
</dbReference>